<dbReference type="EMBL" id="PYLS01000004">
    <property type="protein sequence ID" value="PST84044.1"/>
    <property type="molecule type" value="Genomic_DNA"/>
</dbReference>
<keyword evidence="11 14" id="KW-0413">Isomerase</keyword>
<evidence type="ECO:0000256" key="7">
    <source>
        <dbReference type="ARBA" id="ARBA00023186"/>
    </source>
</evidence>
<dbReference type="Pfam" id="PF13616">
    <property type="entry name" value="Rotamase_3"/>
    <property type="match status" value="1"/>
</dbReference>
<evidence type="ECO:0000313" key="15">
    <source>
        <dbReference type="Proteomes" id="UP000240912"/>
    </source>
</evidence>
<dbReference type="PROSITE" id="PS01096">
    <property type="entry name" value="PPIC_PPIASE_1"/>
    <property type="match status" value="1"/>
</dbReference>
<dbReference type="OrthoDB" id="9812372at2"/>
<keyword evidence="4 12" id="KW-0812">Transmembrane</keyword>
<sequence length="697" mass="75558">MGLMTFLRNRAGFILIGAIGLAIVAFLVGDAINAGKPFWNASQKVVGEIDGHEVSIDEFGPKVDQSLQQFKQQYGGSANAQMTAMAVENVWNNEVATVLLGKEFERLGLTVTSTELFDLLQGKNPSPLIRQYFGNPQTGQVDRNAIISSLKARSKDANLNKQWSMLEEEVRKQALQQKYQNLVRTSVYVTNLEAADDFTNRNKLASFKYVSLDYATIPDKDVKLTDADYNDYYNANKKRFENPTETRSFQYVNFSFKPSKEDTAASRAQINKLAADFKAAANDSLFAAINSDVKIPYSYMTRGKLDPTVDSAVFSLPAGTFYGPAFSGNSYKLAKVVATKQSPDSVKAAHILINPAKVGGNDKAVKLADSLKSLVQKGSSFAELARQYSEDGSKEQGGDLGTFARGAMVPEFENAAFDGKAGDLKVVTSQFGVHLIKIEKQIGSAKVVKIAYVEKNLSPSDKTQQEAYKKASNFLAEVSGNTFSKVAQKRGLTVGVADKIAGSQGFAPGLDNPRKLIQDAYEADRGDVLPEIYTMSDGYVVALLTEVRPKGTLPLEAVKKDIEPLVRNEVKGKMLTERFEKAGAGKATLEALAQKLGRAVQPIQNIVFSNPVIPGVAQENKVVGAVFGMQPGKVSGPIAGDRGVYAVSPLTFSNPAPGDPAQQKLTLLPGLAQRALSGAFMALQDKADIKDNRVKFY</sequence>
<evidence type="ECO:0000256" key="2">
    <source>
        <dbReference type="ARBA" id="ARBA00022475"/>
    </source>
</evidence>
<feature type="domain" description="PpiC" evidence="13">
    <location>
        <begin position="343"/>
        <end position="440"/>
    </location>
</feature>
<dbReference type="Gene3D" id="3.10.50.40">
    <property type="match status" value="1"/>
</dbReference>
<feature type="transmembrane region" description="Helical" evidence="12">
    <location>
        <begin position="12"/>
        <end position="32"/>
    </location>
</feature>
<accession>A0A2T3HNL9</accession>
<keyword evidence="15" id="KW-1185">Reference proteome</keyword>
<gene>
    <name evidence="14" type="ORF">C7T94_04715</name>
</gene>
<dbReference type="InterPro" id="IPR000297">
    <property type="entry name" value="PPIase_PpiC"/>
</dbReference>
<dbReference type="SUPFAM" id="SSF54534">
    <property type="entry name" value="FKBP-like"/>
    <property type="match status" value="1"/>
</dbReference>
<dbReference type="InterPro" id="IPR052029">
    <property type="entry name" value="PpiD_chaperone"/>
</dbReference>
<evidence type="ECO:0000256" key="12">
    <source>
        <dbReference type="SAM" id="Phobius"/>
    </source>
</evidence>
<dbReference type="InterPro" id="IPR023058">
    <property type="entry name" value="PPIase_PpiC_CS"/>
</dbReference>
<dbReference type="PANTHER" id="PTHR47529">
    <property type="entry name" value="PEPTIDYL-PROLYL CIS-TRANS ISOMERASE D"/>
    <property type="match status" value="1"/>
</dbReference>
<comment type="caution">
    <text evidence="14">The sequence shown here is derived from an EMBL/GenBank/DDBJ whole genome shotgun (WGS) entry which is preliminary data.</text>
</comment>
<evidence type="ECO:0000256" key="11">
    <source>
        <dbReference type="PROSITE-ProRule" id="PRU00278"/>
    </source>
</evidence>
<evidence type="ECO:0000256" key="10">
    <source>
        <dbReference type="ARBA" id="ARBA00042775"/>
    </source>
</evidence>
<evidence type="ECO:0000256" key="1">
    <source>
        <dbReference type="ARBA" id="ARBA00004382"/>
    </source>
</evidence>
<proteinExistence type="inferred from homology"/>
<keyword evidence="7" id="KW-0143">Chaperone</keyword>
<evidence type="ECO:0000256" key="9">
    <source>
        <dbReference type="ARBA" id="ARBA00040743"/>
    </source>
</evidence>
<keyword evidence="6 12" id="KW-0472">Membrane</keyword>
<reference evidence="14 15" key="1">
    <citation type="submission" date="2018-03" db="EMBL/GenBank/DDBJ databases">
        <authorList>
            <person name="Keele B.F."/>
        </authorList>
    </citation>
    <scope>NUCLEOTIDE SEQUENCE [LARGE SCALE GENOMIC DNA]</scope>
    <source>
        <strain evidence="14 15">YL28-9</strain>
    </source>
</reference>
<comment type="subcellular location">
    <subcellularLocation>
        <location evidence="1">Cell inner membrane</location>
        <topology evidence="1">Single-pass type II membrane protein</topology>
        <orientation evidence="1">Periplasmic side</orientation>
    </subcellularLocation>
</comment>
<evidence type="ECO:0000259" key="13">
    <source>
        <dbReference type="PROSITE" id="PS50198"/>
    </source>
</evidence>
<organism evidence="14 15">
    <name type="scientific">Pedobacter yulinensis</name>
    <dbReference type="NCBI Taxonomy" id="2126353"/>
    <lineage>
        <taxon>Bacteria</taxon>
        <taxon>Pseudomonadati</taxon>
        <taxon>Bacteroidota</taxon>
        <taxon>Sphingobacteriia</taxon>
        <taxon>Sphingobacteriales</taxon>
        <taxon>Sphingobacteriaceae</taxon>
        <taxon>Pedobacter</taxon>
    </lineage>
</organism>
<evidence type="ECO:0000256" key="3">
    <source>
        <dbReference type="ARBA" id="ARBA00022519"/>
    </source>
</evidence>
<dbReference type="Pfam" id="PF13623">
    <property type="entry name" value="SurA_N_2"/>
    <property type="match status" value="1"/>
</dbReference>
<dbReference type="GO" id="GO:0003755">
    <property type="term" value="F:peptidyl-prolyl cis-trans isomerase activity"/>
    <property type="evidence" value="ECO:0007669"/>
    <property type="project" value="UniProtKB-KW"/>
</dbReference>
<dbReference type="SUPFAM" id="SSF109998">
    <property type="entry name" value="Triger factor/SurA peptide-binding domain-like"/>
    <property type="match status" value="1"/>
</dbReference>
<protein>
    <recommendedName>
        <fullName evidence="9">Periplasmic chaperone PpiD</fullName>
    </recommendedName>
    <alternativeName>
        <fullName evidence="10">Periplasmic folding chaperone</fullName>
    </alternativeName>
</protein>
<name>A0A2T3HNL9_9SPHI</name>
<dbReference type="PANTHER" id="PTHR47529:SF1">
    <property type="entry name" value="PERIPLASMIC CHAPERONE PPID"/>
    <property type="match status" value="1"/>
</dbReference>
<evidence type="ECO:0000256" key="8">
    <source>
        <dbReference type="ARBA" id="ARBA00038408"/>
    </source>
</evidence>
<dbReference type="GO" id="GO:0005886">
    <property type="term" value="C:plasma membrane"/>
    <property type="evidence" value="ECO:0007669"/>
    <property type="project" value="UniProtKB-SubCell"/>
</dbReference>
<evidence type="ECO:0000256" key="6">
    <source>
        <dbReference type="ARBA" id="ARBA00023136"/>
    </source>
</evidence>
<dbReference type="Proteomes" id="UP000240912">
    <property type="component" value="Unassembled WGS sequence"/>
</dbReference>
<dbReference type="InterPro" id="IPR046357">
    <property type="entry name" value="PPIase_dom_sf"/>
</dbReference>
<dbReference type="PROSITE" id="PS50198">
    <property type="entry name" value="PPIC_PPIASE_2"/>
    <property type="match status" value="1"/>
</dbReference>
<evidence type="ECO:0000313" key="14">
    <source>
        <dbReference type="EMBL" id="PST84044.1"/>
    </source>
</evidence>
<dbReference type="AlphaFoldDB" id="A0A2T3HNL9"/>
<evidence type="ECO:0000256" key="4">
    <source>
        <dbReference type="ARBA" id="ARBA00022692"/>
    </source>
</evidence>
<comment type="similarity">
    <text evidence="8">Belongs to the PpiD chaperone family.</text>
</comment>
<keyword evidence="11" id="KW-0697">Rotamase</keyword>
<dbReference type="InterPro" id="IPR027304">
    <property type="entry name" value="Trigger_fact/SurA_dom_sf"/>
</dbReference>
<keyword evidence="2" id="KW-1003">Cell membrane</keyword>
<keyword evidence="3" id="KW-0997">Cell inner membrane</keyword>
<evidence type="ECO:0000256" key="5">
    <source>
        <dbReference type="ARBA" id="ARBA00022989"/>
    </source>
</evidence>
<keyword evidence="5 12" id="KW-1133">Transmembrane helix</keyword>